<feature type="binding site" evidence="5">
    <location>
        <position position="203"/>
    </location>
    <ligand>
        <name>ATP</name>
        <dbReference type="ChEBI" id="CHEBI:30616"/>
    </ligand>
</feature>
<dbReference type="GO" id="GO:0016301">
    <property type="term" value="F:kinase activity"/>
    <property type="evidence" value="ECO:0007669"/>
    <property type="project" value="UniProtKB-KW"/>
</dbReference>
<dbReference type="EC" id="2.7.4.3" evidence="5 7"/>
<feature type="binding site" evidence="5">
    <location>
        <position position="92"/>
    </location>
    <ligand>
        <name>AMP</name>
        <dbReference type="ChEBI" id="CHEBI:456215"/>
    </ligand>
</feature>
<comment type="domain">
    <text evidence="5">Consists of three domains, a large central CORE domain and two small peripheral domains, NMPbind and LID, which undergo movements during catalysis. The LID domain closes over the site of phosphoryl transfer upon ATP binding. Assembling and dissambling the active center during each catalytic cycle provides an effective means to prevent ATP hydrolysis.</text>
</comment>
<protein>
    <recommendedName>
        <fullName evidence="5 7">Adenylate kinase</fullName>
        <shortName evidence="5">AK</shortName>
        <ecNumber evidence="5 7">2.7.4.3</ecNumber>
    </recommendedName>
    <alternativeName>
        <fullName evidence="5">ATP-AMP transphosphorylase</fullName>
    </alternativeName>
    <alternativeName>
        <fullName evidence="5">ATP:AMP phosphotransferase</fullName>
    </alternativeName>
    <alternativeName>
        <fullName evidence="5">Adenylate monophosphate kinase</fullName>
    </alternativeName>
</protein>
<dbReference type="NCBIfam" id="NF001381">
    <property type="entry name" value="PRK00279.1-3"/>
    <property type="match status" value="1"/>
</dbReference>
<dbReference type="RefSeq" id="WP_048875481.1">
    <property type="nucleotide sequence ID" value="NZ_CP011126.1"/>
</dbReference>
<feature type="binding site" evidence="5">
    <location>
        <position position="36"/>
    </location>
    <ligand>
        <name>AMP</name>
        <dbReference type="ChEBI" id="CHEBI:456215"/>
    </ligand>
</feature>
<feature type="domain" description="Adenylate kinase active site lid" evidence="8">
    <location>
        <begin position="123"/>
        <end position="158"/>
    </location>
</feature>
<dbReference type="InterPro" id="IPR006259">
    <property type="entry name" value="Adenyl_kin_sub"/>
</dbReference>
<feature type="binding site" evidence="5">
    <location>
        <begin position="57"/>
        <end position="59"/>
    </location>
    <ligand>
        <name>AMP</name>
        <dbReference type="ChEBI" id="CHEBI:456215"/>
    </ligand>
</feature>
<feature type="binding site" evidence="5">
    <location>
        <position position="123"/>
    </location>
    <ligand>
        <name>ATP</name>
        <dbReference type="ChEBI" id="CHEBI:30616"/>
    </ligand>
</feature>
<evidence type="ECO:0000256" key="7">
    <source>
        <dbReference type="RuleBase" id="RU003331"/>
    </source>
</evidence>
<dbReference type="HAMAP" id="MF_00235">
    <property type="entry name" value="Adenylate_kinase_Adk"/>
    <property type="match status" value="1"/>
</dbReference>
<keyword evidence="5" id="KW-0963">Cytoplasm</keyword>
<comment type="subunit">
    <text evidence="5 7">Monomer.</text>
</comment>
<dbReference type="EMBL" id="CP011126">
    <property type="protein sequence ID" value="AKQ33826.1"/>
    <property type="molecule type" value="Genomic_DNA"/>
</dbReference>
<evidence type="ECO:0000313" key="9">
    <source>
        <dbReference type="EMBL" id="AKQ33826.1"/>
    </source>
</evidence>
<organism evidence="9 10">
    <name type="scientific">Candidatus Coxiella mudrowiae</name>
    <dbReference type="NCBI Taxonomy" id="2054173"/>
    <lineage>
        <taxon>Bacteria</taxon>
        <taxon>Pseudomonadati</taxon>
        <taxon>Pseudomonadota</taxon>
        <taxon>Gammaproteobacteria</taxon>
        <taxon>Legionellales</taxon>
        <taxon>Coxiellaceae</taxon>
        <taxon>Coxiella</taxon>
    </lineage>
</organism>
<proteinExistence type="inferred from homology"/>
<sequence>MRIILLGLPGVGKGTQAEFIAKRLDIPKISTGDMLRAAVKARTPLGLEVKKVMEEGGLVSDDIMIALVKEHVNSPDCRKGYLLDGFPRTTAQAEALHSQKIKIDLVININVPEEEIIERMTGRLVHTASGRTYHRRYNPPKIPGKDDLTGEPLVQRADDHEETVRKRLAIYKQQTSPLSHYYSVWKKSGDSQAPHYYRISGLGTMDEVWERILKLLNSYKFANRNGVN</sequence>
<dbReference type="InterPro" id="IPR007862">
    <property type="entry name" value="Adenylate_kinase_lid-dom"/>
</dbReference>
<evidence type="ECO:0000256" key="3">
    <source>
        <dbReference type="ARBA" id="ARBA00022741"/>
    </source>
</evidence>
<keyword evidence="4 5" id="KW-0418">Kinase</keyword>
<accession>A0ABM5UV24</accession>
<feature type="binding site" evidence="5">
    <location>
        <begin position="132"/>
        <end position="133"/>
    </location>
    <ligand>
        <name>ATP</name>
        <dbReference type="ChEBI" id="CHEBI:30616"/>
    </ligand>
</feature>
<keyword evidence="10" id="KW-1185">Reference proteome</keyword>
<dbReference type="PRINTS" id="PR00094">
    <property type="entry name" value="ADENYLTKNASE"/>
</dbReference>
<keyword evidence="3 5" id="KW-0547">Nucleotide-binding</keyword>
<feature type="region of interest" description="LID" evidence="5">
    <location>
        <begin position="122"/>
        <end position="159"/>
    </location>
</feature>
<dbReference type="PROSITE" id="PS00113">
    <property type="entry name" value="ADENYLATE_KINASE"/>
    <property type="match status" value="1"/>
</dbReference>
<comment type="caution">
    <text evidence="5">Lacks conserved residue(s) required for the propagation of feature annotation.</text>
</comment>
<feature type="binding site" evidence="5">
    <location>
        <begin position="10"/>
        <end position="15"/>
    </location>
    <ligand>
        <name>ATP</name>
        <dbReference type="ChEBI" id="CHEBI:30616"/>
    </ligand>
</feature>
<reference evidence="9 10" key="1">
    <citation type="journal article" date="2015" name="Genome Biol. Evol.">
        <title>Distinctive Genome Reduction Rates Revealed by Genomic Analyses of Two Coxiella-Like Endosymbionts in Ticks.</title>
        <authorList>
            <person name="Gottlieb Y."/>
            <person name="Lalzar I."/>
            <person name="Klasson L."/>
        </authorList>
    </citation>
    <scope>NUCLEOTIDE SEQUENCE [LARGE SCALE GENOMIC DNA]</scope>
    <source>
        <strain evidence="9 10">CRt</strain>
    </source>
</reference>
<comment type="subcellular location">
    <subcellularLocation>
        <location evidence="5 7">Cytoplasm</location>
    </subcellularLocation>
</comment>
<evidence type="ECO:0000256" key="6">
    <source>
        <dbReference type="RuleBase" id="RU003330"/>
    </source>
</evidence>
<dbReference type="NCBIfam" id="NF001380">
    <property type="entry name" value="PRK00279.1-2"/>
    <property type="match status" value="1"/>
</dbReference>
<feature type="binding site" evidence="5">
    <location>
        <position position="156"/>
    </location>
    <ligand>
        <name>AMP</name>
        <dbReference type="ChEBI" id="CHEBI:456215"/>
    </ligand>
</feature>
<evidence type="ECO:0000256" key="2">
    <source>
        <dbReference type="ARBA" id="ARBA00022727"/>
    </source>
</evidence>
<dbReference type="NCBIfam" id="TIGR01351">
    <property type="entry name" value="adk"/>
    <property type="match status" value="1"/>
</dbReference>
<comment type="catalytic activity">
    <reaction evidence="5 7">
        <text>AMP + ATP = 2 ADP</text>
        <dbReference type="Rhea" id="RHEA:12973"/>
        <dbReference type="ChEBI" id="CHEBI:30616"/>
        <dbReference type="ChEBI" id="CHEBI:456215"/>
        <dbReference type="ChEBI" id="CHEBI:456216"/>
        <dbReference type="EC" id="2.7.4.3"/>
    </reaction>
</comment>
<dbReference type="Gene3D" id="3.40.50.300">
    <property type="entry name" value="P-loop containing nucleotide triphosphate hydrolases"/>
    <property type="match status" value="1"/>
</dbReference>
<dbReference type="InterPro" id="IPR000850">
    <property type="entry name" value="Adenylat/UMP-CMP_kin"/>
</dbReference>
<name>A0ABM5UV24_9COXI</name>
<dbReference type="SUPFAM" id="SSF52540">
    <property type="entry name" value="P-loop containing nucleoside triphosphate hydrolases"/>
    <property type="match status" value="1"/>
</dbReference>
<feature type="binding site" evidence="5">
    <location>
        <begin position="85"/>
        <end position="88"/>
    </location>
    <ligand>
        <name>AMP</name>
        <dbReference type="ChEBI" id="CHEBI:456215"/>
    </ligand>
</feature>
<gene>
    <name evidence="5 9" type="primary">adk</name>
    <name evidence="9" type="ORF">CleRT_12200</name>
</gene>
<evidence type="ECO:0000256" key="1">
    <source>
        <dbReference type="ARBA" id="ARBA00022679"/>
    </source>
</evidence>
<dbReference type="CDD" id="cd01428">
    <property type="entry name" value="ADK"/>
    <property type="match status" value="1"/>
</dbReference>
<dbReference type="InterPro" id="IPR027417">
    <property type="entry name" value="P-loop_NTPase"/>
</dbReference>
<keyword evidence="1 5" id="KW-0808">Transferase</keyword>
<dbReference type="InterPro" id="IPR033690">
    <property type="entry name" value="Adenylat_kinase_CS"/>
</dbReference>
<evidence type="ECO:0000256" key="5">
    <source>
        <dbReference type="HAMAP-Rule" id="MF_00235"/>
    </source>
</evidence>
<evidence type="ECO:0000256" key="4">
    <source>
        <dbReference type="ARBA" id="ARBA00022777"/>
    </source>
</evidence>
<feature type="region of interest" description="NMP" evidence="5">
    <location>
        <begin position="30"/>
        <end position="59"/>
    </location>
</feature>
<comment type="similarity">
    <text evidence="5 6">Belongs to the adenylate kinase family.</text>
</comment>
<dbReference type="NCBIfam" id="NF011100">
    <property type="entry name" value="PRK14527.1"/>
    <property type="match status" value="1"/>
</dbReference>
<dbReference type="NCBIfam" id="NF001379">
    <property type="entry name" value="PRK00279.1-1"/>
    <property type="match status" value="1"/>
</dbReference>
<comment type="function">
    <text evidence="5">Catalyzes the reversible transfer of the terminal phosphate group between ATP and AMP. Plays an important role in cellular energy homeostasis and in adenine nucleotide metabolism.</text>
</comment>
<dbReference type="Proteomes" id="UP000063965">
    <property type="component" value="Chromosome"/>
</dbReference>
<keyword evidence="5 7" id="KW-0067">ATP-binding</keyword>
<comment type="pathway">
    <text evidence="5">Purine metabolism; AMP biosynthesis via salvage pathway; AMP from ADP: step 1/1.</text>
</comment>
<keyword evidence="2 5" id="KW-0545">Nucleotide biosynthesis</keyword>
<feature type="binding site" evidence="5">
    <location>
        <position position="31"/>
    </location>
    <ligand>
        <name>AMP</name>
        <dbReference type="ChEBI" id="CHEBI:456215"/>
    </ligand>
</feature>
<evidence type="ECO:0000259" key="8">
    <source>
        <dbReference type="Pfam" id="PF05191"/>
    </source>
</evidence>
<dbReference type="Pfam" id="PF00406">
    <property type="entry name" value="ADK"/>
    <property type="match status" value="1"/>
</dbReference>
<evidence type="ECO:0000313" key="10">
    <source>
        <dbReference type="Proteomes" id="UP000063965"/>
    </source>
</evidence>
<feature type="binding site" evidence="5">
    <location>
        <position position="167"/>
    </location>
    <ligand>
        <name>AMP</name>
        <dbReference type="ChEBI" id="CHEBI:456215"/>
    </ligand>
</feature>
<dbReference type="Pfam" id="PF05191">
    <property type="entry name" value="ADK_lid"/>
    <property type="match status" value="1"/>
</dbReference>
<dbReference type="PANTHER" id="PTHR23359">
    <property type="entry name" value="NUCLEOTIDE KINASE"/>
    <property type="match status" value="1"/>
</dbReference>